<dbReference type="OrthoDB" id="494991at2"/>
<dbReference type="Gene3D" id="1.10.357.10">
    <property type="entry name" value="Tetracycline Repressor, domain 2"/>
    <property type="match status" value="1"/>
</dbReference>
<comment type="caution">
    <text evidence="4">The sequence shown here is derived from an EMBL/GenBank/DDBJ whole genome shotgun (WGS) entry which is preliminary data.</text>
</comment>
<dbReference type="PROSITE" id="PS50977">
    <property type="entry name" value="HTH_TETR_2"/>
    <property type="match status" value="1"/>
</dbReference>
<dbReference type="SUPFAM" id="SSF46689">
    <property type="entry name" value="Homeodomain-like"/>
    <property type="match status" value="1"/>
</dbReference>
<reference evidence="4 5" key="1">
    <citation type="submission" date="2019-03" db="EMBL/GenBank/DDBJ databases">
        <title>Genomic Encyclopedia of Type Strains, Phase IV (KMG-IV): sequencing the most valuable type-strain genomes for metagenomic binning, comparative biology and taxonomic classification.</title>
        <authorList>
            <person name="Goeker M."/>
        </authorList>
    </citation>
    <scope>NUCLEOTIDE SEQUENCE [LARGE SCALE GENOMIC DNA]</scope>
    <source>
        <strain evidence="4 5">DSM 18792</strain>
    </source>
</reference>
<sequence>MARKIDEEKIKRIKEATMLTIVENGIESTTIAMIAKEAKVSGGYLYRIYTGKQDLINELYFEKANSIYQELDFFLGFNQTNIEPFVHSFIRNRIVYSINEPIASKFYYQLLHNENYILPDELKEKSLKLIEKIKDIGIKSGEISTSISIAQLHYHIFLYAIDYIHFKRKNIFGLEESIQEDLAFITQSIMRILKE</sequence>
<evidence type="ECO:0000256" key="2">
    <source>
        <dbReference type="PROSITE-ProRule" id="PRU00335"/>
    </source>
</evidence>
<dbReference type="EMBL" id="SLUP01000004">
    <property type="protein sequence ID" value="TCL65979.1"/>
    <property type="molecule type" value="Genomic_DNA"/>
</dbReference>
<accession>A0A4R1RJ01</accession>
<organism evidence="4 5">
    <name type="scientific">Mariniflexile fucanivorans</name>
    <dbReference type="NCBI Taxonomy" id="264023"/>
    <lineage>
        <taxon>Bacteria</taxon>
        <taxon>Pseudomonadati</taxon>
        <taxon>Bacteroidota</taxon>
        <taxon>Flavobacteriia</taxon>
        <taxon>Flavobacteriales</taxon>
        <taxon>Flavobacteriaceae</taxon>
        <taxon>Mariniflexile</taxon>
    </lineage>
</organism>
<proteinExistence type="predicted"/>
<protein>
    <submittedName>
        <fullName evidence="4">TetR family transcriptional regulator</fullName>
    </submittedName>
</protein>
<dbReference type="Pfam" id="PF00440">
    <property type="entry name" value="TetR_N"/>
    <property type="match status" value="1"/>
</dbReference>
<evidence type="ECO:0000259" key="3">
    <source>
        <dbReference type="PROSITE" id="PS50977"/>
    </source>
</evidence>
<keyword evidence="5" id="KW-1185">Reference proteome</keyword>
<feature type="DNA-binding region" description="H-T-H motif" evidence="2">
    <location>
        <begin position="30"/>
        <end position="49"/>
    </location>
</feature>
<evidence type="ECO:0000313" key="5">
    <source>
        <dbReference type="Proteomes" id="UP000295455"/>
    </source>
</evidence>
<dbReference type="InterPro" id="IPR001647">
    <property type="entry name" value="HTH_TetR"/>
</dbReference>
<feature type="domain" description="HTH tetR-type" evidence="3">
    <location>
        <begin position="7"/>
        <end position="67"/>
    </location>
</feature>
<keyword evidence="1 2" id="KW-0238">DNA-binding</keyword>
<gene>
    <name evidence="4" type="ORF">EV196_1045</name>
</gene>
<evidence type="ECO:0000313" key="4">
    <source>
        <dbReference type="EMBL" id="TCL65979.1"/>
    </source>
</evidence>
<dbReference type="RefSeq" id="WP_132217475.1">
    <property type="nucleotide sequence ID" value="NZ_OX156936.1"/>
</dbReference>
<evidence type="ECO:0000256" key="1">
    <source>
        <dbReference type="ARBA" id="ARBA00023125"/>
    </source>
</evidence>
<dbReference type="AlphaFoldDB" id="A0A4R1RJ01"/>
<name>A0A4R1RJ01_9FLAO</name>
<dbReference type="Proteomes" id="UP000295455">
    <property type="component" value="Unassembled WGS sequence"/>
</dbReference>
<dbReference type="InterPro" id="IPR009057">
    <property type="entry name" value="Homeodomain-like_sf"/>
</dbReference>
<dbReference type="GO" id="GO:0003677">
    <property type="term" value="F:DNA binding"/>
    <property type="evidence" value="ECO:0007669"/>
    <property type="project" value="UniProtKB-UniRule"/>
</dbReference>